<dbReference type="PROSITE" id="PS00455">
    <property type="entry name" value="AMP_BINDING"/>
    <property type="match status" value="1"/>
</dbReference>
<feature type="domain" description="AMP-dependent synthetase/ligase" evidence="4">
    <location>
        <begin position="38"/>
        <end position="403"/>
    </location>
</feature>
<dbReference type="CDD" id="cd05920">
    <property type="entry name" value="23DHB-AMP_lg"/>
    <property type="match status" value="1"/>
</dbReference>
<evidence type="ECO:0000256" key="3">
    <source>
        <dbReference type="ARBA" id="ARBA00022598"/>
    </source>
</evidence>
<evidence type="ECO:0000259" key="5">
    <source>
        <dbReference type="Pfam" id="PF13193"/>
    </source>
</evidence>
<dbReference type="FunFam" id="2.30.38.10:FF:000003">
    <property type="entry name" value="Vibriobactin-specific 2,3-dihydroxybenzoate-AMP ligase"/>
    <property type="match status" value="1"/>
</dbReference>
<dbReference type="FunFam" id="3.30.300.30:FF:000008">
    <property type="entry name" value="2,3-dihydroxybenzoate-AMP ligase"/>
    <property type="match status" value="1"/>
</dbReference>
<evidence type="ECO:0000256" key="2">
    <source>
        <dbReference type="ARBA" id="ARBA00006432"/>
    </source>
</evidence>
<dbReference type="InterPro" id="IPR025110">
    <property type="entry name" value="AMP-bd_C"/>
</dbReference>
<organism evidence="6 7">
    <name type="scientific">Halotalea alkalilenta</name>
    <dbReference type="NCBI Taxonomy" id="376489"/>
    <lineage>
        <taxon>Bacteria</taxon>
        <taxon>Pseudomonadati</taxon>
        <taxon>Pseudomonadota</taxon>
        <taxon>Gammaproteobacteria</taxon>
        <taxon>Oceanospirillales</taxon>
        <taxon>Halomonadaceae</taxon>
        <taxon>Halotalea</taxon>
    </lineage>
</organism>
<evidence type="ECO:0000313" key="6">
    <source>
        <dbReference type="EMBL" id="ANF59561.1"/>
    </source>
</evidence>
<dbReference type="SUPFAM" id="SSF56801">
    <property type="entry name" value="Acetyl-CoA synthetase-like"/>
    <property type="match status" value="1"/>
</dbReference>
<reference evidence="6 7" key="1">
    <citation type="submission" date="2016-04" db="EMBL/GenBank/DDBJ databases">
        <title>Complete Genome Sequence of Halotalea alkalilenta IHB B 13600.</title>
        <authorList>
            <person name="Swarnkar M.K."/>
            <person name="Sharma A."/>
            <person name="Kaushal K."/>
            <person name="Soni R."/>
            <person name="Rana S."/>
            <person name="Singh A.K."/>
            <person name="Gulati A."/>
        </authorList>
    </citation>
    <scope>NUCLEOTIDE SEQUENCE [LARGE SCALE GENOMIC DNA]</scope>
    <source>
        <strain evidence="6 7">IHB B 13600</strain>
    </source>
</reference>
<dbReference type="AlphaFoldDB" id="A0A172YK01"/>
<dbReference type="InterPro" id="IPR050237">
    <property type="entry name" value="ATP-dep_AMP-bd_enzyme"/>
</dbReference>
<name>A0A172YK01_9GAMM</name>
<dbReference type="STRING" id="376489.A5892_08005"/>
<dbReference type="Pfam" id="PF13193">
    <property type="entry name" value="AMP-binding_C"/>
    <property type="match status" value="1"/>
</dbReference>
<protein>
    <submittedName>
        <fullName evidence="6">2,3-dihydroxybenzoate-AMP ligase</fullName>
    </submittedName>
</protein>
<dbReference type="PANTHER" id="PTHR43767:SF1">
    <property type="entry name" value="NONRIBOSOMAL PEPTIDE SYNTHASE PES1 (EUROFUNG)-RELATED"/>
    <property type="match status" value="1"/>
</dbReference>
<dbReference type="Gene3D" id="3.30.300.30">
    <property type="match status" value="1"/>
</dbReference>
<feature type="domain" description="AMP-binding enzyme C-terminal" evidence="5">
    <location>
        <begin position="454"/>
        <end position="529"/>
    </location>
</feature>
<keyword evidence="3 6" id="KW-0436">Ligase</keyword>
<comment type="pathway">
    <text evidence="1">Siderophore biosynthesis.</text>
</comment>
<comment type="similarity">
    <text evidence="2">Belongs to the ATP-dependent AMP-binding enzyme family.</text>
</comment>
<dbReference type="Pfam" id="PF00501">
    <property type="entry name" value="AMP-binding"/>
    <property type="match status" value="1"/>
</dbReference>
<sequence>MAPDDDVAALCPDWPAEFVERYVAAGYWRGETFSGFLRQRAADQGERIAVVDGEARLSYRELDARVERCALGLYRLGIDKGDRVVLQLPNRAEFIVACFALFRLGALPVFALPAHRRNELEHFCRFSGARALITVDRFEGFDHRTLARETQAAVPTLEHLVICGEAQELVAFDDLLATAPAADELPAPPHSRELAFFQLSGGTTGLSKLIPRRHDDYIYSLRGSNELCGIDADSVYLVSLPIAHNFPMSSPGFLGVLYAGGQVVLAPRPSPDVCFPLIERERVTITALVPPLALIWLEAASRGVEQLASLEVLQVGGAKLVSEAARRVRPTLGCTLQQVFGMAEGLVNYTRLDDPEELIIHTQGRPISPLDEVRIVDDQDRDLPPGQAGHLITRGPYTIRGYFNAPEVNSASFTADGFYRTGDIAVRTEQGDLIVEGREKDQINRGGEKIAMDEVENVLLAHPGVHDVAVVGMPDAYLGERSCAFVVARDGQALDKRDLARFVRGRLAAYKVPDRFEFIDAFPQSGVGKVSRKVLRELLKERFA</sequence>
<dbReference type="EMBL" id="CP015243">
    <property type="protein sequence ID" value="ANF59561.1"/>
    <property type="molecule type" value="Genomic_DNA"/>
</dbReference>
<accession>A0A172YK01</accession>
<dbReference type="InterPro" id="IPR020845">
    <property type="entry name" value="AMP-binding_CS"/>
</dbReference>
<evidence type="ECO:0000259" key="4">
    <source>
        <dbReference type="Pfam" id="PF00501"/>
    </source>
</evidence>
<dbReference type="GO" id="GO:0016878">
    <property type="term" value="F:acid-thiol ligase activity"/>
    <property type="evidence" value="ECO:0007669"/>
    <property type="project" value="UniProtKB-ARBA"/>
</dbReference>
<dbReference type="InterPro" id="IPR045851">
    <property type="entry name" value="AMP-bd_C_sf"/>
</dbReference>
<dbReference type="InterPro" id="IPR000873">
    <property type="entry name" value="AMP-dep_synth/lig_dom"/>
</dbReference>
<dbReference type="PANTHER" id="PTHR43767">
    <property type="entry name" value="LONG-CHAIN-FATTY-ACID--COA LIGASE"/>
    <property type="match status" value="1"/>
</dbReference>
<dbReference type="Proteomes" id="UP000077875">
    <property type="component" value="Chromosome"/>
</dbReference>
<dbReference type="Gene3D" id="2.30.38.10">
    <property type="entry name" value="Luciferase, Domain 3"/>
    <property type="match status" value="1"/>
</dbReference>
<keyword evidence="7" id="KW-1185">Reference proteome</keyword>
<proteinExistence type="inferred from homology"/>
<dbReference type="KEGG" id="haa:A5892_08005"/>
<evidence type="ECO:0000313" key="7">
    <source>
        <dbReference type="Proteomes" id="UP000077875"/>
    </source>
</evidence>
<evidence type="ECO:0000256" key="1">
    <source>
        <dbReference type="ARBA" id="ARBA00004924"/>
    </source>
</evidence>
<dbReference type="FunFam" id="3.40.50.980:FF:000003">
    <property type="entry name" value="Vibriobactin-specific 2,3-dihydroxybenzoate-AMP ligase"/>
    <property type="match status" value="1"/>
</dbReference>
<gene>
    <name evidence="6" type="primary">entE</name>
    <name evidence="6" type="ORF">A5892_08005</name>
</gene>
<dbReference type="Gene3D" id="3.40.50.980">
    <property type="match status" value="2"/>
</dbReference>